<evidence type="ECO:0000256" key="5">
    <source>
        <dbReference type="ARBA" id="ARBA00022588"/>
    </source>
</evidence>
<dbReference type="InterPro" id="IPR042307">
    <property type="entry name" value="Reeler_sf"/>
</dbReference>
<dbReference type="AlphaFoldDB" id="A0A914X625"/>
<dbReference type="GO" id="GO:0045087">
    <property type="term" value="P:innate immune response"/>
    <property type="evidence" value="ECO:0007669"/>
    <property type="project" value="UniProtKB-KW"/>
</dbReference>
<comment type="similarity">
    <text evidence="2">Belongs to the insect defense protein family.</text>
</comment>
<evidence type="ECO:0000256" key="1">
    <source>
        <dbReference type="ARBA" id="ARBA00004613"/>
    </source>
</evidence>
<evidence type="ECO:0000259" key="11">
    <source>
        <dbReference type="PROSITE" id="PS51019"/>
    </source>
</evidence>
<organism evidence="12 13">
    <name type="scientific">Plectus sambesii</name>
    <dbReference type="NCBI Taxonomy" id="2011161"/>
    <lineage>
        <taxon>Eukaryota</taxon>
        <taxon>Metazoa</taxon>
        <taxon>Ecdysozoa</taxon>
        <taxon>Nematoda</taxon>
        <taxon>Chromadorea</taxon>
        <taxon>Plectida</taxon>
        <taxon>Plectina</taxon>
        <taxon>Plectoidea</taxon>
        <taxon>Plectidae</taxon>
        <taxon>Plectus</taxon>
    </lineage>
</organism>
<name>A0A914X625_9BILA</name>
<feature type="compositionally biased region" description="Low complexity" evidence="9">
    <location>
        <begin position="198"/>
        <end position="211"/>
    </location>
</feature>
<comment type="subcellular location">
    <subcellularLocation>
        <location evidence="1">Secreted</location>
    </subcellularLocation>
</comment>
<feature type="signal peptide" evidence="10">
    <location>
        <begin position="1"/>
        <end position="19"/>
    </location>
</feature>
<proteinExistence type="inferred from homology"/>
<evidence type="ECO:0000313" key="12">
    <source>
        <dbReference type="Proteomes" id="UP000887566"/>
    </source>
</evidence>
<evidence type="ECO:0000256" key="7">
    <source>
        <dbReference type="ARBA" id="ARBA00022859"/>
    </source>
</evidence>
<dbReference type="Proteomes" id="UP000887566">
    <property type="component" value="Unplaced"/>
</dbReference>
<keyword evidence="3" id="KW-0964">Secreted</keyword>
<dbReference type="PANTHER" id="PTHR45828:SF9">
    <property type="entry name" value="CELL WALL INTEGRITY AND STRESS RESPONSE COMPONENT 4-LIKE-RELATED"/>
    <property type="match status" value="1"/>
</dbReference>
<evidence type="ECO:0000256" key="6">
    <source>
        <dbReference type="ARBA" id="ARBA00022729"/>
    </source>
</evidence>
<evidence type="ECO:0000256" key="3">
    <source>
        <dbReference type="ARBA" id="ARBA00022525"/>
    </source>
</evidence>
<sequence>MAGRWSSLLLISLFAVVSANPNGAPCSQLDTMTPQHRGGVFDRPSPFKIDLSAPCYRDGQIITVTLRAKAKDGEEKFKGFVVQPRATCEDNAGEPKRVGKFLSNDNADANWKFQCDDDATSVTHTWNDLKEKITFDWVPPQDFDGELRFVGTVVKEYSTFWVQKVVSRPLRKCNTPVPKCESANQHGFNDNDDDADTDAAQTSDSDGASDS</sequence>
<protein>
    <submittedName>
        <fullName evidence="13">Reelin domain-containing protein</fullName>
    </submittedName>
</protein>
<dbReference type="GO" id="GO:0005576">
    <property type="term" value="C:extracellular region"/>
    <property type="evidence" value="ECO:0007669"/>
    <property type="project" value="UniProtKB-SubCell"/>
</dbReference>
<evidence type="ECO:0000313" key="13">
    <source>
        <dbReference type="WBParaSite" id="PSAMB.scaffold656size44437.g7861.t1"/>
    </source>
</evidence>
<dbReference type="WBParaSite" id="PSAMB.scaffold656size44437.g7861.t1">
    <property type="protein sequence ID" value="PSAMB.scaffold656size44437.g7861.t1"/>
    <property type="gene ID" value="PSAMB.scaffold656size44437.g7861"/>
</dbReference>
<dbReference type="CDD" id="cd08544">
    <property type="entry name" value="Reeler"/>
    <property type="match status" value="1"/>
</dbReference>
<dbReference type="PANTHER" id="PTHR45828">
    <property type="entry name" value="CYTOCHROME B561/FERRIC REDUCTASE TRANSMEMBRANE"/>
    <property type="match status" value="1"/>
</dbReference>
<feature type="domain" description="Reelin" evidence="11">
    <location>
        <begin position="11"/>
        <end position="186"/>
    </location>
</feature>
<evidence type="ECO:0000256" key="8">
    <source>
        <dbReference type="ARBA" id="ARBA00023022"/>
    </source>
</evidence>
<evidence type="ECO:0000256" key="10">
    <source>
        <dbReference type="SAM" id="SignalP"/>
    </source>
</evidence>
<keyword evidence="4" id="KW-0929">Antimicrobial</keyword>
<dbReference type="GO" id="GO:0016020">
    <property type="term" value="C:membrane"/>
    <property type="evidence" value="ECO:0007669"/>
    <property type="project" value="TreeGrafter"/>
</dbReference>
<feature type="chain" id="PRO_5037480468" evidence="10">
    <location>
        <begin position="20"/>
        <end position="211"/>
    </location>
</feature>
<keyword evidence="8" id="KW-0044">Antibiotic</keyword>
<dbReference type="InterPro" id="IPR051237">
    <property type="entry name" value="Ferric-chelate_Red/DefProt"/>
</dbReference>
<dbReference type="GO" id="GO:0042742">
    <property type="term" value="P:defense response to bacterium"/>
    <property type="evidence" value="ECO:0007669"/>
    <property type="project" value="UniProtKB-KW"/>
</dbReference>
<evidence type="ECO:0000256" key="2">
    <source>
        <dbReference type="ARBA" id="ARBA00008501"/>
    </source>
</evidence>
<dbReference type="InterPro" id="IPR002861">
    <property type="entry name" value="Reeler_dom"/>
</dbReference>
<keyword evidence="6 10" id="KW-0732">Signal</keyword>
<evidence type="ECO:0000256" key="9">
    <source>
        <dbReference type="SAM" id="MobiDB-lite"/>
    </source>
</evidence>
<feature type="region of interest" description="Disordered" evidence="9">
    <location>
        <begin position="176"/>
        <end position="211"/>
    </location>
</feature>
<dbReference type="Gene3D" id="2.60.40.4060">
    <property type="entry name" value="Reeler domain"/>
    <property type="match status" value="1"/>
</dbReference>
<reference evidence="13" key="1">
    <citation type="submission" date="2022-11" db="UniProtKB">
        <authorList>
            <consortium name="WormBaseParasite"/>
        </authorList>
    </citation>
    <scope>IDENTIFICATION</scope>
</reference>
<evidence type="ECO:0000256" key="4">
    <source>
        <dbReference type="ARBA" id="ARBA00022529"/>
    </source>
</evidence>
<keyword evidence="7" id="KW-0391">Immunity</keyword>
<dbReference type="Pfam" id="PF02014">
    <property type="entry name" value="Reeler"/>
    <property type="match status" value="1"/>
</dbReference>
<accession>A0A914X625</accession>
<keyword evidence="12" id="KW-1185">Reference proteome</keyword>
<dbReference type="PROSITE" id="PS51019">
    <property type="entry name" value="REELIN"/>
    <property type="match status" value="1"/>
</dbReference>
<keyword evidence="5" id="KW-0399">Innate immunity</keyword>